<dbReference type="EMBL" id="PREZ01000001">
    <property type="protein sequence ID" value="PPA72041.1"/>
    <property type="molecule type" value="Genomic_DNA"/>
</dbReference>
<dbReference type="GO" id="GO:0009898">
    <property type="term" value="C:cytoplasmic side of plasma membrane"/>
    <property type="evidence" value="ECO:0007669"/>
    <property type="project" value="TreeGrafter"/>
</dbReference>
<organism evidence="4 5">
    <name type="scientific">Jeotgalibacillus proteolyticus</name>
    <dbReference type="NCBI Taxonomy" id="2082395"/>
    <lineage>
        <taxon>Bacteria</taxon>
        <taxon>Bacillati</taxon>
        <taxon>Bacillota</taxon>
        <taxon>Bacilli</taxon>
        <taxon>Bacillales</taxon>
        <taxon>Caryophanaceae</taxon>
        <taxon>Jeotgalibacillus</taxon>
    </lineage>
</organism>
<dbReference type="AlphaFoldDB" id="A0A2S5GGK0"/>
<dbReference type="InterPro" id="IPR002586">
    <property type="entry name" value="CobQ/CobB/MinD/ParA_Nub-bd_dom"/>
</dbReference>
<evidence type="ECO:0000256" key="2">
    <source>
        <dbReference type="ARBA" id="ARBA00022840"/>
    </source>
</evidence>
<dbReference type="InterPro" id="IPR050625">
    <property type="entry name" value="ParA/MinD_ATPase"/>
</dbReference>
<dbReference type="PANTHER" id="PTHR43384">
    <property type="entry name" value="SEPTUM SITE-DETERMINING PROTEIN MIND HOMOLOG, CHLOROPLASTIC-RELATED"/>
    <property type="match status" value="1"/>
</dbReference>
<protein>
    <submittedName>
        <fullName evidence="4">ATPase</fullName>
    </submittedName>
</protein>
<evidence type="ECO:0000313" key="4">
    <source>
        <dbReference type="EMBL" id="PPA72041.1"/>
    </source>
</evidence>
<dbReference type="GO" id="GO:0016887">
    <property type="term" value="F:ATP hydrolysis activity"/>
    <property type="evidence" value="ECO:0007669"/>
    <property type="project" value="TreeGrafter"/>
</dbReference>
<sequence>MMDQAQALRNHMLSKQKTAKVITVVSGKGGVGKSNFSLNWAVALSSKGYRTLLIDMDIGMGNVHILLGENPKQSIFHYLKGQAAIEDIIHKGPADLDFISGGSGLNNLMEWQSEEMKQMLKGFEKLQKIYDYIIFDMGAGATAGGIELTIAADEVFVVATSEPTSIMDAYSMMKFIHLKDPDKTMLLLCNRVRNDSEGTAVMQRLKTAMQRFLNKEIYYLGNLPEDQNVRKAVSAQYPFILQFPAAAGSKKLKSMVEAYLDNRPGETLKASNRFLKRLTSIFYSK</sequence>
<name>A0A2S5GGK0_9BACL</name>
<dbReference type="InterPro" id="IPR025501">
    <property type="entry name" value="MinD_FleN"/>
</dbReference>
<dbReference type="Gene3D" id="3.40.50.300">
    <property type="entry name" value="P-loop containing nucleotide triphosphate hydrolases"/>
    <property type="match status" value="1"/>
</dbReference>
<comment type="caution">
    <text evidence="4">The sequence shown here is derived from an EMBL/GenBank/DDBJ whole genome shotgun (WGS) entry which is preliminary data.</text>
</comment>
<proteinExistence type="predicted"/>
<reference evidence="4 5" key="1">
    <citation type="submission" date="2018-02" db="EMBL/GenBank/DDBJ databases">
        <title>Jeotgalibacillus proteolyticum sp. nov. a protease producing bacterium isolated from ocean sediments of Laizhou Bay.</title>
        <authorList>
            <person name="Li Y."/>
        </authorList>
    </citation>
    <scope>NUCLEOTIDE SEQUENCE [LARGE SCALE GENOMIC DNA]</scope>
    <source>
        <strain evidence="4 5">22-7</strain>
    </source>
</reference>
<evidence type="ECO:0000259" key="3">
    <source>
        <dbReference type="Pfam" id="PF01656"/>
    </source>
</evidence>
<keyword evidence="5" id="KW-1185">Reference proteome</keyword>
<dbReference type="CDD" id="cd02038">
    <property type="entry name" value="FlhG-like"/>
    <property type="match status" value="1"/>
</dbReference>
<gene>
    <name evidence="4" type="ORF">C4B60_01270</name>
</gene>
<dbReference type="Proteomes" id="UP000239047">
    <property type="component" value="Unassembled WGS sequence"/>
</dbReference>
<dbReference type="OrthoDB" id="9816297at2"/>
<dbReference type="PIRSF" id="PIRSF003092">
    <property type="entry name" value="MinD"/>
    <property type="match status" value="1"/>
</dbReference>
<dbReference type="Pfam" id="PF01656">
    <property type="entry name" value="CbiA"/>
    <property type="match status" value="1"/>
</dbReference>
<keyword evidence="1" id="KW-0547">Nucleotide-binding</keyword>
<dbReference type="GO" id="GO:0051782">
    <property type="term" value="P:negative regulation of cell division"/>
    <property type="evidence" value="ECO:0007669"/>
    <property type="project" value="TreeGrafter"/>
</dbReference>
<dbReference type="SUPFAM" id="SSF52540">
    <property type="entry name" value="P-loop containing nucleoside triphosphate hydrolases"/>
    <property type="match status" value="1"/>
</dbReference>
<dbReference type="GO" id="GO:0005829">
    <property type="term" value="C:cytosol"/>
    <property type="evidence" value="ECO:0007669"/>
    <property type="project" value="TreeGrafter"/>
</dbReference>
<feature type="domain" description="CobQ/CobB/MinD/ParA nucleotide binding" evidence="3">
    <location>
        <begin position="22"/>
        <end position="235"/>
    </location>
</feature>
<accession>A0A2S5GGK0</accession>
<evidence type="ECO:0000256" key="1">
    <source>
        <dbReference type="ARBA" id="ARBA00022741"/>
    </source>
</evidence>
<dbReference type="GO" id="GO:0005524">
    <property type="term" value="F:ATP binding"/>
    <property type="evidence" value="ECO:0007669"/>
    <property type="project" value="UniProtKB-KW"/>
</dbReference>
<dbReference type="InterPro" id="IPR033875">
    <property type="entry name" value="FlhG"/>
</dbReference>
<dbReference type="PANTHER" id="PTHR43384:SF4">
    <property type="entry name" value="CELLULOSE BIOSYNTHESIS PROTEIN BCSQ-RELATED"/>
    <property type="match status" value="1"/>
</dbReference>
<dbReference type="InterPro" id="IPR027417">
    <property type="entry name" value="P-loop_NTPase"/>
</dbReference>
<keyword evidence="2" id="KW-0067">ATP-binding</keyword>
<evidence type="ECO:0000313" key="5">
    <source>
        <dbReference type="Proteomes" id="UP000239047"/>
    </source>
</evidence>